<accession>A0A3S4BLF2</accession>
<name>A0A3S4BLF2_9PEZI</name>
<sequence>MAYILVVDQDFIGGPCNYT</sequence>
<organism evidence="1 2">
    <name type="scientific">Thermothielavioides terrestris</name>
    <dbReference type="NCBI Taxonomy" id="2587410"/>
    <lineage>
        <taxon>Eukaryota</taxon>
        <taxon>Fungi</taxon>
        <taxon>Dikarya</taxon>
        <taxon>Ascomycota</taxon>
        <taxon>Pezizomycotina</taxon>
        <taxon>Sordariomycetes</taxon>
        <taxon>Sordariomycetidae</taxon>
        <taxon>Sordariales</taxon>
        <taxon>Chaetomiaceae</taxon>
        <taxon>Thermothielavioides</taxon>
    </lineage>
</organism>
<dbReference type="Proteomes" id="UP000289323">
    <property type="component" value="Unassembled WGS sequence"/>
</dbReference>
<dbReference type="EMBL" id="OUUZ01000010">
    <property type="protein sequence ID" value="SPQ23231.1"/>
    <property type="molecule type" value="Genomic_DNA"/>
</dbReference>
<gene>
    <name evidence="1" type="ORF">TT172_LOCUS5650</name>
</gene>
<evidence type="ECO:0000313" key="1">
    <source>
        <dbReference type="EMBL" id="SPQ23231.1"/>
    </source>
</evidence>
<protein>
    <submittedName>
        <fullName evidence="1">A97e6192-3a8f-460e-9933-9c13c9645aba</fullName>
    </submittedName>
</protein>
<reference evidence="1 2" key="1">
    <citation type="submission" date="2018-04" db="EMBL/GenBank/DDBJ databases">
        <authorList>
            <person name="Huttner S."/>
            <person name="Dainat J."/>
        </authorList>
    </citation>
    <scope>NUCLEOTIDE SEQUENCE [LARGE SCALE GENOMIC DNA]</scope>
</reference>
<dbReference type="AlphaFoldDB" id="A0A3S4BLF2"/>
<evidence type="ECO:0000313" key="2">
    <source>
        <dbReference type="Proteomes" id="UP000289323"/>
    </source>
</evidence>
<proteinExistence type="predicted"/>